<comment type="caution">
    <text evidence="1">The sequence shown here is derived from an EMBL/GenBank/DDBJ whole genome shotgun (WGS) entry which is preliminary data.</text>
</comment>
<evidence type="ECO:0000313" key="2">
    <source>
        <dbReference type="Proteomes" id="UP000290092"/>
    </source>
</evidence>
<dbReference type="AlphaFoldDB" id="A0AAX2AEW6"/>
<gene>
    <name evidence="1" type="ORF">CP985_07885</name>
</gene>
<dbReference type="KEGG" id="amyt:AMYT_1670"/>
<evidence type="ECO:0008006" key="3">
    <source>
        <dbReference type="Google" id="ProtNLM"/>
    </source>
</evidence>
<proteinExistence type="predicted"/>
<protein>
    <recommendedName>
        <fullName evidence="3">Lipoprotein</fullName>
    </recommendedName>
</protein>
<dbReference type="EMBL" id="NXID01000025">
    <property type="protein sequence ID" value="RXK15564.1"/>
    <property type="molecule type" value="Genomic_DNA"/>
</dbReference>
<organism evidence="1 2">
    <name type="scientific">Malaciobacter mytili LMG 24559</name>
    <dbReference type="NCBI Taxonomy" id="1032238"/>
    <lineage>
        <taxon>Bacteria</taxon>
        <taxon>Pseudomonadati</taxon>
        <taxon>Campylobacterota</taxon>
        <taxon>Epsilonproteobacteria</taxon>
        <taxon>Campylobacterales</taxon>
        <taxon>Arcobacteraceae</taxon>
        <taxon>Malaciobacter</taxon>
    </lineage>
</organism>
<reference evidence="1 2" key="1">
    <citation type="submission" date="2017-09" db="EMBL/GenBank/DDBJ databases">
        <title>Genomics of the genus Arcobacter.</title>
        <authorList>
            <person name="Perez-Cataluna A."/>
            <person name="Figueras M.J."/>
            <person name="Salas-Masso N."/>
        </authorList>
    </citation>
    <scope>NUCLEOTIDE SEQUENCE [LARGE SCALE GENOMIC DNA]</scope>
    <source>
        <strain evidence="1 2">CECT 7386</strain>
    </source>
</reference>
<sequence length="271" mass="32550">MIMHYWKDWVFMLQVDKGKFMYRVLLVVFILFFTGCSYKVDQTPKEDYSNASIVETTQRVYEDITKDALLEAMKKVFILASKDKYLINSYRNHLHIEKINYDYMFISSNISVENWLLEVEEKDKKSYAKLSIYETDKFDETKKRFVDNSLHNLIWDRIDYLLGLKKDWVWCRGYICSTFDFKKTTPTKEDIIKDITITQREEKLKALEALENSDEKKKEQLLKEYGSLIEFDEEKEIEKKEDPESIAIKNEFEEDLKNKTTDLKKFEEVIK</sequence>
<name>A0AAX2AEW6_9BACT</name>
<keyword evidence="2" id="KW-1185">Reference proteome</keyword>
<accession>A0AAX2AEW6</accession>
<dbReference type="Proteomes" id="UP000290092">
    <property type="component" value="Unassembled WGS sequence"/>
</dbReference>
<evidence type="ECO:0000313" key="1">
    <source>
        <dbReference type="EMBL" id="RXK15564.1"/>
    </source>
</evidence>